<dbReference type="AlphaFoldDB" id="A0A380QAV0"/>
<keyword evidence="1" id="KW-1133">Transmembrane helix</keyword>
<proteinExistence type="predicted"/>
<evidence type="ECO:0000313" key="3">
    <source>
        <dbReference type="Proteomes" id="UP000255087"/>
    </source>
</evidence>
<keyword evidence="1" id="KW-0812">Transmembrane</keyword>
<name>A0A380QAV0_YERPU</name>
<evidence type="ECO:0000256" key="1">
    <source>
        <dbReference type="SAM" id="Phobius"/>
    </source>
</evidence>
<reference evidence="2 3" key="1">
    <citation type="submission" date="2018-06" db="EMBL/GenBank/DDBJ databases">
        <authorList>
            <consortium name="Pathogen Informatics"/>
            <person name="Doyle S."/>
        </authorList>
    </citation>
    <scope>NUCLEOTIDE SEQUENCE [LARGE SCALE GENOMIC DNA]</scope>
    <source>
        <strain evidence="2 3">NCTC8580</strain>
    </source>
</reference>
<dbReference type="EMBL" id="UHJC01000001">
    <property type="protein sequence ID" value="SUP84655.1"/>
    <property type="molecule type" value="Genomic_DNA"/>
</dbReference>
<feature type="transmembrane region" description="Helical" evidence="1">
    <location>
        <begin position="260"/>
        <end position="287"/>
    </location>
</feature>
<evidence type="ECO:0000313" key="2">
    <source>
        <dbReference type="EMBL" id="SUP84655.1"/>
    </source>
</evidence>
<feature type="transmembrane region" description="Helical" evidence="1">
    <location>
        <begin position="12"/>
        <end position="33"/>
    </location>
</feature>
<feature type="transmembrane region" description="Helical" evidence="1">
    <location>
        <begin position="127"/>
        <end position="150"/>
    </location>
</feature>
<organism evidence="2 3">
    <name type="scientific">Yersinia pseudotuberculosis</name>
    <dbReference type="NCBI Taxonomy" id="633"/>
    <lineage>
        <taxon>Bacteria</taxon>
        <taxon>Pseudomonadati</taxon>
        <taxon>Pseudomonadota</taxon>
        <taxon>Gammaproteobacteria</taxon>
        <taxon>Enterobacterales</taxon>
        <taxon>Yersiniaceae</taxon>
        <taxon>Yersinia</taxon>
    </lineage>
</organism>
<dbReference type="RefSeq" id="WP_115115555.1">
    <property type="nucleotide sequence ID" value="NZ_UHJC01000001.1"/>
</dbReference>
<keyword evidence="1" id="KW-0472">Membrane</keyword>
<feature type="transmembrane region" description="Helical" evidence="1">
    <location>
        <begin position="180"/>
        <end position="203"/>
    </location>
</feature>
<feature type="transmembrane region" description="Helical" evidence="1">
    <location>
        <begin position="215"/>
        <end position="240"/>
    </location>
</feature>
<feature type="transmembrane region" description="Helical" evidence="1">
    <location>
        <begin position="45"/>
        <end position="69"/>
    </location>
</feature>
<dbReference type="Proteomes" id="UP000255087">
    <property type="component" value="Unassembled WGS sequence"/>
</dbReference>
<protein>
    <submittedName>
        <fullName evidence="2">Uncharacterized protein</fullName>
    </submittedName>
</protein>
<gene>
    <name evidence="2" type="ORF">NCTC8580_03163</name>
</gene>
<accession>A0A380QAV0</accession>
<feature type="transmembrane region" description="Helical" evidence="1">
    <location>
        <begin position="157"/>
        <end position="174"/>
    </location>
</feature>
<sequence>MTPFSKCTINYIGTVLAILGVIFILLKFYNYGIEDIFSAYSISDWIIISGLALLYGLASIILALAWWYILFGLGIKVDFYWAVKTYAISQITKYVPGNIFQFVGRQALGMAKGLPGWSLAKSSIWEIGLIAFSGSLFCLLLLPLFIYSVYVNTETSFIMFFSVVFIFSIFLWRMMNFYYAKAFCCYIIFLSISGLLFTTLIFMQGELFYLDGRNYFLIICGSYVISWLIGLVTPGSPAGVGIRELVLLFLLKGVVQESDLLAVILIGRLITVSGDVVFYILGFILGLRNRDGII</sequence>